<organism evidence="3 4">
    <name type="scientific">Lentinus tigrinus ALCF2SS1-6</name>
    <dbReference type="NCBI Taxonomy" id="1328759"/>
    <lineage>
        <taxon>Eukaryota</taxon>
        <taxon>Fungi</taxon>
        <taxon>Dikarya</taxon>
        <taxon>Basidiomycota</taxon>
        <taxon>Agaricomycotina</taxon>
        <taxon>Agaricomycetes</taxon>
        <taxon>Polyporales</taxon>
        <taxon>Polyporaceae</taxon>
        <taxon>Lentinus</taxon>
    </lineage>
</organism>
<dbReference type="PROSITE" id="PS00109">
    <property type="entry name" value="PROTEIN_KINASE_TYR"/>
    <property type="match status" value="1"/>
</dbReference>
<dbReference type="Gene3D" id="1.10.510.10">
    <property type="entry name" value="Transferase(Phosphotransferase) domain 1"/>
    <property type="match status" value="1"/>
</dbReference>
<protein>
    <recommendedName>
        <fullName evidence="2">Fungal-type protein kinase domain-containing protein</fullName>
    </recommendedName>
</protein>
<evidence type="ECO:0000259" key="2">
    <source>
        <dbReference type="Pfam" id="PF17667"/>
    </source>
</evidence>
<dbReference type="SUPFAM" id="SSF56112">
    <property type="entry name" value="Protein kinase-like (PK-like)"/>
    <property type="match status" value="1"/>
</dbReference>
<dbReference type="InterPro" id="IPR011009">
    <property type="entry name" value="Kinase-like_dom_sf"/>
</dbReference>
<dbReference type="PANTHER" id="PTHR38248:SF2">
    <property type="entry name" value="FUNK1 11"/>
    <property type="match status" value="1"/>
</dbReference>
<dbReference type="InterPro" id="IPR008266">
    <property type="entry name" value="Tyr_kinase_AS"/>
</dbReference>
<reference evidence="3" key="1">
    <citation type="journal article" date="2018" name="Genome Biol. Evol.">
        <title>Genomics and development of Lentinus tigrinus, a white-rot wood-decaying mushroom with dimorphic fruiting bodies.</title>
        <authorList>
            <person name="Wu B."/>
            <person name="Xu Z."/>
            <person name="Knudson A."/>
            <person name="Carlson A."/>
            <person name="Chen N."/>
            <person name="Kovaka S."/>
            <person name="LaButti K."/>
            <person name="Lipzen A."/>
            <person name="Pennachio C."/>
            <person name="Riley R."/>
            <person name="Schakwitz W."/>
            <person name="Umezawa K."/>
            <person name="Ohm R.A."/>
            <person name="Grigoriev I.V."/>
            <person name="Nagy L.G."/>
            <person name="Gibbons J."/>
            <person name="Hibbett D."/>
        </authorList>
    </citation>
    <scope>NUCLEOTIDE SEQUENCE [LARGE SCALE GENOMIC DNA]</scope>
    <source>
        <strain evidence="3">ALCF2SS1-6</strain>
    </source>
</reference>
<dbReference type="Proteomes" id="UP000313359">
    <property type="component" value="Unassembled WGS sequence"/>
</dbReference>
<keyword evidence="4" id="KW-1185">Reference proteome</keyword>
<feature type="compositionally biased region" description="Polar residues" evidence="1">
    <location>
        <begin position="1"/>
        <end position="18"/>
    </location>
</feature>
<dbReference type="PANTHER" id="PTHR38248">
    <property type="entry name" value="FUNK1 6"/>
    <property type="match status" value="1"/>
</dbReference>
<dbReference type="AlphaFoldDB" id="A0A5C2RVH8"/>
<feature type="region of interest" description="Disordered" evidence="1">
    <location>
        <begin position="1"/>
        <end position="20"/>
    </location>
</feature>
<evidence type="ECO:0000313" key="3">
    <source>
        <dbReference type="EMBL" id="RPD54999.1"/>
    </source>
</evidence>
<accession>A0A5C2RVH8</accession>
<proteinExistence type="predicted"/>
<evidence type="ECO:0000256" key="1">
    <source>
        <dbReference type="SAM" id="MobiDB-lite"/>
    </source>
</evidence>
<feature type="domain" description="Fungal-type protein kinase" evidence="2">
    <location>
        <begin position="148"/>
        <end position="661"/>
    </location>
</feature>
<dbReference type="InterPro" id="IPR040976">
    <property type="entry name" value="Pkinase_fungal"/>
</dbReference>
<dbReference type="OrthoDB" id="2797568at2759"/>
<dbReference type="Pfam" id="PF17667">
    <property type="entry name" value="Pkinase_fungal"/>
    <property type="match status" value="1"/>
</dbReference>
<feature type="non-terminal residue" evidence="3">
    <location>
        <position position="765"/>
    </location>
</feature>
<sequence length="765" mass="86089">MTGQPSTPRRTSGANNHPTCAADKLQSTLIENWKKELIDRINLYDGSNDKFIRTFVPSRARCNFGGNVKNAFADWTPQAGQEVESYDVLLKGLDTLVKPFPEDKRLSFFRSHSHEMKFPFTQFESNHHTSNPNLAALLPGVVSPPDAANPTWSDFSMIIEAKATAADDPFTSNSLESCEEVFRLAVSARSLMHAHGLLTTFVLGIYGDIARIARFDHACAVVSKPFSLKKLEDLKLLQRFFWRFVHPCDSVPFVGCDPTVRKLDSDDEEWLKDQLNAINFPGVDELVLREARCAEVYDDDNEGEDLNTIEPKPYIMFKALDVNGRLFSRATTVWLGIRDNRGAGENDDETVADVTMHDSSSSEDVSQAGTEKAIIRIIKDAWRPLLRPPETEFYNLLNTKIFPEERIGLPTLLGGGDLGEREVRQWEKALYGEPTPSDEIDHQTRLSATKTADLDDSLESAPPSMLVLGQSTSNAIPSHRPTQQTFSWRLTRGNDQWHRERSHMRFVVDTIGRSITDFHSTRELVEAMLDAIRGHKLATEKVGVLHRDISVGNILIVDKADEGSLSRGFIHDFDYSSCAVGVDNDLPTNPSNNSTKRSLDDVVQLVLAANDDADNADNADANLKERAGTYYFLAIQLLEEAGVPHEIFHDLESFYWVLLWVILRHMEHNHRLRQMASADIFRDGSAAVALKLVWLRNESCLVITDNVPLTALHDKFKGLLARSVYRHKGEENELTYEAVEKLFVEALNDNRWPKDDAAKPFVMPN</sequence>
<evidence type="ECO:0000313" key="4">
    <source>
        <dbReference type="Proteomes" id="UP000313359"/>
    </source>
</evidence>
<dbReference type="EMBL" id="ML122299">
    <property type="protein sequence ID" value="RPD54999.1"/>
    <property type="molecule type" value="Genomic_DNA"/>
</dbReference>
<dbReference type="GO" id="GO:0004672">
    <property type="term" value="F:protein kinase activity"/>
    <property type="evidence" value="ECO:0007669"/>
    <property type="project" value="InterPro"/>
</dbReference>
<name>A0A5C2RVH8_9APHY</name>
<gene>
    <name evidence="3" type="ORF">L227DRAFT_489790</name>
</gene>